<dbReference type="EMBL" id="FMXN01000004">
    <property type="protein sequence ID" value="SDB25205.1"/>
    <property type="molecule type" value="Genomic_DNA"/>
</dbReference>
<keyword evidence="2" id="KW-1185">Reference proteome</keyword>
<reference evidence="2" key="1">
    <citation type="submission" date="2016-10" db="EMBL/GenBank/DDBJ databases">
        <authorList>
            <person name="Varghese N."/>
            <person name="Submissions S."/>
        </authorList>
    </citation>
    <scope>NUCLEOTIDE SEQUENCE [LARGE SCALE GENOMIC DNA]</scope>
    <source>
        <strain evidence="2">CGMCC 1.10824</strain>
    </source>
</reference>
<proteinExistence type="predicted"/>
<organism evidence="1 2">
    <name type="scientific">Pseudidiomarina indica</name>
    <dbReference type="NCBI Taxonomy" id="1159017"/>
    <lineage>
        <taxon>Bacteria</taxon>
        <taxon>Pseudomonadati</taxon>
        <taxon>Pseudomonadota</taxon>
        <taxon>Gammaproteobacteria</taxon>
        <taxon>Alteromonadales</taxon>
        <taxon>Idiomarinaceae</taxon>
        <taxon>Pseudidiomarina</taxon>
    </lineage>
</organism>
<protein>
    <submittedName>
        <fullName evidence="1">Uncharacterized protein</fullName>
    </submittedName>
</protein>
<dbReference type="STRING" id="1159017.SAMN02927930_00979"/>
<name>A0A1G6BX65_9GAMM</name>
<dbReference type="OrthoDB" id="6238442at2"/>
<evidence type="ECO:0000313" key="1">
    <source>
        <dbReference type="EMBL" id="SDB25205.1"/>
    </source>
</evidence>
<evidence type="ECO:0000313" key="2">
    <source>
        <dbReference type="Proteomes" id="UP000199626"/>
    </source>
</evidence>
<gene>
    <name evidence="1" type="ORF">SAMN02927930_00979</name>
</gene>
<dbReference type="AlphaFoldDB" id="A0A1G6BX65"/>
<sequence length="119" mass="13295">MLAINARISTDSLLNDLLPKLNAVEFIIGKRLARAIDSTTDAIELARLTELQQEFELELLMIHMNVEHLLKRYAPILQPVDQLPENTVLDLTESEQTALQAAVNLYNKVSELGAKLSAE</sequence>
<dbReference type="RefSeq" id="WP_092592344.1">
    <property type="nucleotide sequence ID" value="NZ_FMXN01000004.1"/>
</dbReference>
<accession>A0A1G6BX65</accession>
<dbReference type="Proteomes" id="UP000199626">
    <property type="component" value="Unassembled WGS sequence"/>
</dbReference>